<dbReference type="SUPFAM" id="SSF55856">
    <property type="entry name" value="Cytochrome b5-like heme/steroid binding domain"/>
    <property type="match status" value="1"/>
</dbReference>
<dbReference type="AlphaFoldDB" id="A0A5J5EGR3"/>
<dbReference type="InterPro" id="IPR036400">
    <property type="entry name" value="Cyt_B5-like_heme/steroid_sf"/>
</dbReference>
<proteinExistence type="inferred from homology"/>
<dbReference type="EMBL" id="VXIS01000303">
    <property type="protein sequence ID" value="KAA8894892.1"/>
    <property type="molecule type" value="Genomic_DNA"/>
</dbReference>
<evidence type="ECO:0000256" key="3">
    <source>
        <dbReference type="ARBA" id="ARBA00003838"/>
    </source>
</evidence>
<evidence type="ECO:0000256" key="4">
    <source>
        <dbReference type="ARBA" id="ARBA00006253"/>
    </source>
</evidence>
<sequence>MSTVTTARQAEPGKQSHVFPPSPPQSEKAESETMSTTEEDDVEIPLPPPSEPPTKVLDIDANTPDNHVPRDPRMIRLTGVHPFNTEAPLTTLYDQGFLTPPKLFYVRNHGHVPQVLDHEIPSWKVSIEGLVENPITLTFTQILEEFEQVTIPITMVCAGNRRKEQNMVRKSQGFSWGAAALSTSLWTGPMLADVIERAKPMKKAQFLCMEGADQLPNGKYGTSIRLSWVQNRERGIMLAHKQNGEPLTPDHGRPIRVVIPGQIGGRSVKWLTRIILSDKPSDNWYHKYDNRVLPTMVTPEMSKKDDKWWNDERYAIYDLSVNSAIVYPQNDETLSLGETCPEFYRFRGYAYSGGMRRITRVELSLDKGNTWELADIDYPEDRYRETERELYGGRLDMASRDVCYCWCFWQLPIAVNRLVNAEDVVLRAMDESMTIQPRDMYWSVLGMMHNAWFRIAIRKDSDGMLRFEHPTVPMAQPKGWMDRVKKEGGDFANGNWGEKVKGQVDDSAEMPEPVKKVKMTNDEAKRIIEIEELRAHDNKDEPWFVVSGEVYDGTPFLKEHPGGAVSIISAAGQDVTDEFVGIHSESACEMMPKYHIGTLSPAAREALLNSSLAPDTSAPTETFLNPRAWRPSTFIAKKQVSWDSRIFTFALDSETQRLGLPVGQHLMIRLKDANGKTIVRPYTPLSTDAKKGVVDILIKVYFDDEKTGTKGGEMTLALDALPLGQKLEFKGPLGKFTYLGGGQFSLDGNPRTAKSMAMVCGGSGITPIFAVLRAVMEDPQDPTTCFVLDGNRQEADILCREELDELHKANPSKMQLVHTLTAPTHSWTGRTGRIDKGLVEEAAKGTDLWLVCGPPGMEKSVREILTGMGVQAENMVFF</sequence>
<dbReference type="InterPro" id="IPR022407">
    <property type="entry name" value="OxRdtase_Mopterin_BS"/>
</dbReference>
<evidence type="ECO:0000256" key="5">
    <source>
        <dbReference type="ARBA" id="ARBA00011738"/>
    </source>
</evidence>
<dbReference type="Proteomes" id="UP000326924">
    <property type="component" value="Unassembled WGS sequence"/>
</dbReference>
<dbReference type="PRINTS" id="PR00371">
    <property type="entry name" value="FPNCR"/>
</dbReference>
<evidence type="ECO:0000256" key="16">
    <source>
        <dbReference type="ARBA" id="ARBA00049155"/>
    </source>
</evidence>
<dbReference type="InterPro" id="IPR018506">
    <property type="entry name" value="Cyt_B5_heme-BS"/>
</dbReference>
<dbReference type="InParanoid" id="A0A5J5EGR3"/>
<keyword evidence="6 18" id="KW-0500">Molybdenum</keyword>
<evidence type="ECO:0000256" key="1">
    <source>
        <dbReference type="ARBA" id="ARBA00001971"/>
    </source>
</evidence>
<dbReference type="InterPro" id="IPR001709">
    <property type="entry name" value="Flavoprot_Pyr_Nucl_cyt_Rdtase"/>
</dbReference>
<dbReference type="GO" id="GO:0006790">
    <property type="term" value="P:sulfur compound metabolic process"/>
    <property type="evidence" value="ECO:0007669"/>
    <property type="project" value="TreeGrafter"/>
</dbReference>
<evidence type="ECO:0000256" key="6">
    <source>
        <dbReference type="ARBA" id="ARBA00022505"/>
    </source>
</evidence>
<protein>
    <recommendedName>
        <fullName evidence="17">Nitrate reductase</fullName>
    </recommendedName>
</protein>
<keyword evidence="15" id="KW-1015">Disulfide bond</keyword>
<dbReference type="Pfam" id="PF03404">
    <property type="entry name" value="Mo-co_dimer"/>
    <property type="match status" value="1"/>
</dbReference>
<comment type="function">
    <text evidence="3 17">Nitrate reductase is a key enzyme involved in the first step of nitrate assimilation in plants, fungi and bacteria.</text>
</comment>
<feature type="region of interest" description="Disordered" evidence="19">
    <location>
        <begin position="1"/>
        <end position="58"/>
    </location>
</feature>
<comment type="cofactor">
    <cofactor evidence="18">
        <name>Mo-molybdopterin</name>
        <dbReference type="ChEBI" id="CHEBI:71302"/>
    </cofactor>
    <text evidence="18">Binds 1 Mo-molybdopterin (Mo-MPT) cofactor per subunit.</text>
</comment>
<dbReference type="PRINTS" id="PR00363">
    <property type="entry name" value="CYTOCHROMEB5"/>
</dbReference>
<evidence type="ECO:0000256" key="19">
    <source>
        <dbReference type="SAM" id="MobiDB-lite"/>
    </source>
</evidence>
<comment type="caution">
    <text evidence="22">The sequence shown here is derived from an EMBL/GenBank/DDBJ whole genome shotgun (WGS) entry which is preliminary data.</text>
</comment>
<dbReference type="GO" id="GO:0030151">
    <property type="term" value="F:molybdenum ion binding"/>
    <property type="evidence" value="ECO:0007669"/>
    <property type="project" value="InterPro"/>
</dbReference>
<evidence type="ECO:0000313" key="23">
    <source>
        <dbReference type="Proteomes" id="UP000326924"/>
    </source>
</evidence>
<dbReference type="InterPro" id="IPR005066">
    <property type="entry name" value="MoCF_OxRdtse_dimer"/>
</dbReference>
<keyword evidence="9 18" id="KW-0479">Metal-binding</keyword>
<keyword evidence="7" id="KW-0349">Heme</keyword>
<dbReference type="GO" id="GO:0042128">
    <property type="term" value="P:nitrate assimilation"/>
    <property type="evidence" value="ECO:0007669"/>
    <property type="project" value="UniProtKB-KW"/>
</dbReference>
<keyword evidence="23" id="KW-1185">Reference proteome</keyword>
<dbReference type="InterPro" id="IPR001433">
    <property type="entry name" value="OxRdtase_FAD/NAD-bd"/>
</dbReference>
<dbReference type="InterPro" id="IPR014756">
    <property type="entry name" value="Ig_E-set"/>
</dbReference>
<dbReference type="PRINTS" id="PR00406">
    <property type="entry name" value="CYTB5RDTASE"/>
</dbReference>
<dbReference type="InterPro" id="IPR008335">
    <property type="entry name" value="Mopterin_OxRdtase_euk"/>
</dbReference>
<evidence type="ECO:0000256" key="2">
    <source>
        <dbReference type="ARBA" id="ARBA00001974"/>
    </source>
</evidence>
<keyword evidence="8" id="KW-0285">Flavoprotein</keyword>
<dbReference type="Pfam" id="PF00970">
    <property type="entry name" value="FAD_binding_6"/>
    <property type="match status" value="1"/>
</dbReference>
<dbReference type="InterPro" id="IPR036374">
    <property type="entry name" value="OxRdtase_Mopterin-bd_sf"/>
</dbReference>
<comment type="catalytic activity">
    <reaction evidence="16">
        <text>nitrite + NADP(+) + H2O = nitrate + NADPH + H(+)</text>
        <dbReference type="Rhea" id="RHEA:19061"/>
        <dbReference type="ChEBI" id="CHEBI:15377"/>
        <dbReference type="ChEBI" id="CHEBI:15378"/>
        <dbReference type="ChEBI" id="CHEBI:16301"/>
        <dbReference type="ChEBI" id="CHEBI:17632"/>
        <dbReference type="ChEBI" id="CHEBI:57783"/>
        <dbReference type="ChEBI" id="CHEBI:58349"/>
        <dbReference type="EC" id="1.7.1.3"/>
    </reaction>
</comment>
<evidence type="ECO:0000256" key="15">
    <source>
        <dbReference type="ARBA" id="ARBA00023157"/>
    </source>
</evidence>
<comment type="subunit">
    <text evidence="5">Homodimer.</text>
</comment>
<dbReference type="InterPro" id="IPR017938">
    <property type="entry name" value="Riboflavin_synthase-like_b-brl"/>
</dbReference>
<comment type="cofactor">
    <cofactor evidence="1">
        <name>heme</name>
        <dbReference type="ChEBI" id="CHEBI:30413"/>
    </cofactor>
</comment>
<keyword evidence="13" id="KW-0408">Iron</keyword>
<evidence type="ECO:0000256" key="18">
    <source>
        <dbReference type="PIRSR" id="PIRSR000233-1"/>
    </source>
</evidence>
<dbReference type="InterPro" id="IPR000572">
    <property type="entry name" value="OxRdtase_Mopterin-bd_dom"/>
</dbReference>
<evidence type="ECO:0000256" key="10">
    <source>
        <dbReference type="ARBA" id="ARBA00022827"/>
    </source>
</evidence>
<dbReference type="InterPro" id="IPR012137">
    <property type="entry name" value="Nitr_rd_NADH"/>
</dbReference>
<dbReference type="PRINTS" id="PR00407">
    <property type="entry name" value="EUMOPTERIN"/>
</dbReference>
<evidence type="ECO:0000259" key="20">
    <source>
        <dbReference type="PROSITE" id="PS50255"/>
    </source>
</evidence>
<dbReference type="GO" id="GO:0020037">
    <property type="term" value="F:heme binding"/>
    <property type="evidence" value="ECO:0007669"/>
    <property type="project" value="InterPro"/>
</dbReference>
<dbReference type="SUPFAM" id="SSF56524">
    <property type="entry name" value="Oxidoreductase molybdopterin-binding domain"/>
    <property type="match status" value="1"/>
</dbReference>
<evidence type="ECO:0000256" key="12">
    <source>
        <dbReference type="ARBA" id="ARBA00023002"/>
    </source>
</evidence>
<keyword evidence="12" id="KW-0560">Oxidoreductase</keyword>
<reference evidence="22 23" key="1">
    <citation type="submission" date="2019-09" db="EMBL/GenBank/DDBJ databases">
        <title>Draft genome of the ectomycorrhizal ascomycete Sphaerosporella brunnea.</title>
        <authorList>
            <consortium name="DOE Joint Genome Institute"/>
            <person name="Benucci G.M."/>
            <person name="Marozzi G."/>
            <person name="Antonielli L."/>
            <person name="Sanchez S."/>
            <person name="Marco P."/>
            <person name="Wang X."/>
            <person name="Falini L.B."/>
            <person name="Barry K."/>
            <person name="Haridas S."/>
            <person name="Lipzen A."/>
            <person name="Labutti K."/>
            <person name="Grigoriev I.V."/>
            <person name="Murat C."/>
            <person name="Martin F."/>
            <person name="Albertini E."/>
            <person name="Donnini D."/>
            <person name="Bonito G."/>
        </authorList>
    </citation>
    <scope>NUCLEOTIDE SEQUENCE [LARGE SCALE GENOMIC DNA]</scope>
    <source>
        <strain evidence="22 23">Sb_GMNB300</strain>
    </source>
</reference>
<dbReference type="GO" id="GO:0008482">
    <property type="term" value="F:sulfite oxidase activity"/>
    <property type="evidence" value="ECO:0007669"/>
    <property type="project" value="TreeGrafter"/>
</dbReference>
<keyword evidence="14 17" id="KW-0534">Nitrate assimilation</keyword>
<keyword evidence="11" id="KW-0521">NADP</keyword>
<evidence type="ECO:0000256" key="14">
    <source>
        <dbReference type="ARBA" id="ARBA00023063"/>
    </source>
</evidence>
<dbReference type="PROSITE" id="PS51384">
    <property type="entry name" value="FAD_FR"/>
    <property type="match status" value="1"/>
</dbReference>
<dbReference type="FunFam" id="2.40.30.10:FF:000021">
    <property type="entry name" value="NADH-cytochrome b5 reductase"/>
    <property type="match status" value="1"/>
</dbReference>
<dbReference type="InterPro" id="IPR008333">
    <property type="entry name" value="Cbr1-like_FAD-bd_dom"/>
</dbReference>
<dbReference type="SUPFAM" id="SSF52343">
    <property type="entry name" value="Ferredoxin reductase-like, C-terminal NADP-linked domain"/>
    <property type="match status" value="1"/>
</dbReference>
<evidence type="ECO:0000256" key="13">
    <source>
        <dbReference type="ARBA" id="ARBA00023004"/>
    </source>
</evidence>
<dbReference type="GO" id="GO:0050464">
    <property type="term" value="F:nitrate reductase (NADPH) activity"/>
    <property type="evidence" value="ECO:0007669"/>
    <property type="project" value="UniProtKB-EC"/>
</dbReference>
<evidence type="ECO:0000256" key="17">
    <source>
        <dbReference type="PIRNR" id="PIRNR000233"/>
    </source>
</evidence>
<dbReference type="PIRSF" id="PIRSF000233">
    <property type="entry name" value="Nitr_rd_NADH"/>
    <property type="match status" value="1"/>
</dbReference>
<accession>A0A5J5EGR3</accession>
<dbReference type="SUPFAM" id="SSF63380">
    <property type="entry name" value="Riboflavin synthase domain-like"/>
    <property type="match status" value="1"/>
</dbReference>
<gene>
    <name evidence="22" type="ORF">FN846DRAFT_370187</name>
</gene>
<dbReference type="Gene3D" id="2.40.30.10">
    <property type="entry name" value="Translation factors"/>
    <property type="match status" value="1"/>
</dbReference>
<comment type="cofactor">
    <cofactor evidence="2">
        <name>FAD</name>
        <dbReference type="ChEBI" id="CHEBI:57692"/>
    </cofactor>
</comment>
<dbReference type="PROSITE" id="PS50255">
    <property type="entry name" value="CYTOCHROME_B5_2"/>
    <property type="match status" value="1"/>
</dbReference>
<evidence type="ECO:0000256" key="9">
    <source>
        <dbReference type="ARBA" id="ARBA00022723"/>
    </source>
</evidence>
<dbReference type="SMART" id="SM01117">
    <property type="entry name" value="Cyt-b5"/>
    <property type="match status" value="1"/>
</dbReference>
<dbReference type="Pfam" id="PF00174">
    <property type="entry name" value="Oxidored_molyb"/>
    <property type="match status" value="1"/>
</dbReference>
<evidence type="ECO:0000256" key="7">
    <source>
        <dbReference type="ARBA" id="ARBA00022617"/>
    </source>
</evidence>
<dbReference type="PROSITE" id="PS00191">
    <property type="entry name" value="CYTOCHROME_B5_1"/>
    <property type="match status" value="1"/>
</dbReference>
<dbReference type="PROSITE" id="PS00559">
    <property type="entry name" value="MOLYBDOPTERIN_EUK"/>
    <property type="match status" value="1"/>
</dbReference>
<dbReference type="OrthoDB" id="432685at2759"/>
<dbReference type="InterPro" id="IPR001199">
    <property type="entry name" value="Cyt_B5-like_heme/steroid-bd"/>
</dbReference>
<dbReference type="FunFam" id="3.90.420.10:FF:000005">
    <property type="entry name" value="Nitrate reductase"/>
    <property type="match status" value="1"/>
</dbReference>
<dbReference type="Pfam" id="PF00175">
    <property type="entry name" value="NAD_binding_1"/>
    <property type="match status" value="1"/>
</dbReference>
<organism evidence="22 23">
    <name type="scientific">Sphaerosporella brunnea</name>
    <dbReference type="NCBI Taxonomy" id="1250544"/>
    <lineage>
        <taxon>Eukaryota</taxon>
        <taxon>Fungi</taxon>
        <taxon>Dikarya</taxon>
        <taxon>Ascomycota</taxon>
        <taxon>Pezizomycotina</taxon>
        <taxon>Pezizomycetes</taxon>
        <taxon>Pezizales</taxon>
        <taxon>Pyronemataceae</taxon>
        <taxon>Sphaerosporella</taxon>
    </lineage>
</organism>
<feature type="domain" description="FAD-binding FR-type" evidence="21">
    <location>
        <begin position="627"/>
        <end position="739"/>
    </location>
</feature>
<dbReference type="Gene3D" id="3.90.420.10">
    <property type="entry name" value="Oxidoreductase, molybdopterin-binding domain"/>
    <property type="match status" value="1"/>
</dbReference>
<evidence type="ECO:0000313" key="22">
    <source>
        <dbReference type="EMBL" id="KAA8894892.1"/>
    </source>
</evidence>
<dbReference type="InterPro" id="IPR039261">
    <property type="entry name" value="FNR_nucleotide-bd"/>
</dbReference>
<feature type="binding site" evidence="18">
    <location>
        <position position="157"/>
    </location>
    <ligand>
        <name>Mo-molybdopterin</name>
        <dbReference type="ChEBI" id="CHEBI:71302"/>
    </ligand>
    <ligandPart>
        <name>Mo</name>
        <dbReference type="ChEBI" id="CHEBI:28685"/>
    </ligandPart>
</feature>
<feature type="domain" description="Cytochrome b5 heme-binding" evidence="20">
    <location>
        <begin position="525"/>
        <end position="600"/>
    </location>
</feature>
<dbReference type="SUPFAM" id="SSF81296">
    <property type="entry name" value="E set domains"/>
    <property type="match status" value="1"/>
</dbReference>
<dbReference type="PANTHER" id="PTHR19372:SF7">
    <property type="entry name" value="SULFITE OXIDASE, MITOCHONDRIAL"/>
    <property type="match status" value="1"/>
</dbReference>
<name>A0A5J5EGR3_9PEZI</name>
<dbReference type="GO" id="GO:0006809">
    <property type="term" value="P:nitric oxide biosynthetic process"/>
    <property type="evidence" value="ECO:0007669"/>
    <property type="project" value="InterPro"/>
</dbReference>
<dbReference type="Gene3D" id="3.10.120.10">
    <property type="entry name" value="Cytochrome b5-like heme/steroid binding domain"/>
    <property type="match status" value="1"/>
</dbReference>
<dbReference type="InterPro" id="IPR017927">
    <property type="entry name" value="FAD-bd_FR_type"/>
</dbReference>
<dbReference type="Pfam" id="PF00173">
    <property type="entry name" value="Cyt-b5"/>
    <property type="match status" value="1"/>
</dbReference>
<dbReference type="PANTHER" id="PTHR19372">
    <property type="entry name" value="SULFITE REDUCTASE"/>
    <property type="match status" value="1"/>
</dbReference>
<evidence type="ECO:0000256" key="8">
    <source>
        <dbReference type="ARBA" id="ARBA00022630"/>
    </source>
</evidence>
<dbReference type="CDD" id="cd06183">
    <property type="entry name" value="cyt_b5_reduct_like"/>
    <property type="match status" value="1"/>
</dbReference>
<evidence type="ECO:0000259" key="21">
    <source>
        <dbReference type="PROSITE" id="PS51384"/>
    </source>
</evidence>
<comment type="similarity">
    <text evidence="4 17">Belongs to the nitrate reductase family.</text>
</comment>
<dbReference type="GO" id="GO:0043546">
    <property type="term" value="F:molybdopterin cofactor binding"/>
    <property type="evidence" value="ECO:0007669"/>
    <property type="project" value="InterPro"/>
</dbReference>
<evidence type="ECO:0000256" key="11">
    <source>
        <dbReference type="ARBA" id="ARBA00022857"/>
    </source>
</evidence>
<dbReference type="Gene3D" id="3.40.50.80">
    <property type="entry name" value="Nucleotide-binding domain of ferredoxin-NADP reductase (FNR) module"/>
    <property type="match status" value="1"/>
</dbReference>
<dbReference type="Gene3D" id="2.60.40.650">
    <property type="match status" value="1"/>
</dbReference>
<keyword evidence="10" id="KW-0274">FAD</keyword>
<dbReference type="FunFam" id="3.10.120.10:FF:000016">
    <property type="entry name" value="Nitrate reductase"/>
    <property type="match status" value="1"/>
</dbReference>